<evidence type="ECO:0000313" key="3">
    <source>
        <dbReference type="Proteomes" id="UP001318860"/>
    </source>
</evidence>
<dbReference type="PANTHER" id="PTHR47074">
    <property type="entry name" value="BNAC02G40300D PROTEIN"/>
    <property type="match status" value="1"/>
</dbReference>
<proteinExistence type="predicted"/>
<feature type="domain" description="RNase H type-1" evidence="1">
    <location>
        <begin position="67"/>
        <end position="181"/>
    </location>
</feature>
<evidence type="ECO:0000313" key="2">
    <source>
        <dbReference type="EMBL" id="KAK6121841.1"/>
    </source>
</evidence>
<dbReference type="EMBL" id="JABTTQ020002837">
    <property type="protein sequence ID" value="KAK6121841.1"/>
    <property type="molecule type" value="Genomic_DNA"/>
</dbReference>
<dbReference type="Proteomes" id="UP001318860">
    <property type="component" value="Unassembled WGS sequence"/>
</dbReference>
<dbReference type="InterPro" id="IPR002156">
    <property type="entry name" value="RNaseH_domain"/>
</dbReference>
<keyword evidence="3" id="KW-1185">Reference proteome</keyword>
<evidence type="ECO:0000259" key="1">
    <source>
        <dbReference type="Pfam" id="PF13456"/>
    </source>
</evidence>
<dbReference type="SUPFAM" id="SSF53098">
    <property type="entry name" value="Ribonuclease H-like"/>
    <property type="match status" value="1"/>
</dbReference>
<dbReference type="Pfam" id="PF13456">
    <property type="entry name" value="RVT_3"/>
    <property type="match status" value="1"/>
</dbReference>
<dbReference type="PANTHER" id="PTHR47074:SF11">
    <property type="entry name" value="REVERSE TRANSCRIPTASE-LIKE PROTEIN"/>
    <property type="match status" value="1"/>
</dbReference>
<name>A0ABR0UIK2_REHGL</name>
<organism evidence="2 3">
    <name type="scientific">Rehmannia glutinosa</name>
    <name type="common">Chinese foxglove</name>
    <dbReference type="NCBI Taxonomy" id="99300"/>
    <lineage>
        <taxon>Eukaryota</taxon>
        <taxon>Viridiplantae</taxon>
        <taxon>Streptophyta</taxon>
        <taxon>Embryophyta</taxon>
        <taxon>Tracheophyta</taxon>
        <taxon>Spermatophyta</taxon>
        <taxon>Magnoliopsida</taxon>
        <taxon>eudicotyledons</taxon>
        <taxon>Gunneridae</taxon>
        <taxon>Pentapetalae</taxon>
        <taxon>asterids</taxon>
        <taxon>lamiids</taxon>
        <taxon>Lamiales</taxon>
        <taxon>Orobanchaceae</taxon>
        <taxon>Rehmannieae</taxon>
        <taxon>Rehmannia</taxon>
    </lineage>
</organism>
<reference evidence="2 3" key="1">
    <citation type="journal article" date="2021" name="Comput. Struct. Biotechnol. J.">
        <title>De novo genome assembly of the potent medicinal plant Rehmannia glutinosa using nanopore technology.</title>
        <authorList>
            <person name="Ma L."/>
            <person name="Dong C."/>
            <person name="Song C."/>
            <person name="Wang X."/>
            <person name="Zheng X."/>
            <person name="Niu Y."/>
            <person name="Chen S."/>
            <person name="Feng W."/>
        </authorList>
    </citation>
    <scope>NUCLEOTIDE SEQUENCE [LARGE SCALE GENOMIC DNA]</scope>
    <source>
        <strain evidence="2">DH-2019</strain>
    </source>
</reference>
<dbReference type="InterPro" id="IPR052929">
    <property type="entry name" value="RNase_H-like_EbsB-rel"/>
</dbReference>
<dbReference type="InterPro" id="IPR012337">
    <property type="entry name" value="RNaseH-like_sf"/>
</dbReference>
<gene>
    <name evidence="2" type="ORF">DH2020_044454</name>
</gene>
<dbReference type="Gene3D" id="3.30.420.10">
    <property type="entry name" value="Ribonuclease H-like superfamily/Ribonuclease H"/>
    <property type="match status" value="1"/>
</dbReference>
<protein>
    <recommendedName>
        <fullName evidence="1">RNase H type-1 domain-containing protein</fullName>
    </recommendedName>
</protein>
<dbReference type="InterPro" id="IPR036397">
    <property type="entry name" value="RNaseH_sf"/>
</dbReference>
<dbReference type="InterPro" id="IPR044730">
    <property type="entry name" value="RNase_H-like_dom_plant"/>
</dbReference>
<comment type="caution">
    <text evidence="2">The sequence shown here is derived from an EMBL/GenBank/DDBJ whole genome shotgun (WGS) entry which is preliminary data.</text>
</comment>
<dbReference type="CDD" id="cd06222">
    <property type="entry name" value="RNase_H_like"/>
    <property type="match status" value="1"/>
</dbReference>
<sequence length="184" mass="20651">MWRERNNELLNKVHASANETLYSAVNFLTDWCATNFIPHAQKNVAAAAPGLQISRWRKPKPMFFKCNVDAALRFDRNTTGIGMIIRDDKGEFVVARTITYPGVFAPKEAEAIGVREALSWIKSLCFHQVVVESDAKYVVEGIYSTESGVSEYDNLIEECRALLQGEPNISMAFVRRSGNEVSCL</sequence>
<accession>A0ABR0UIK2</accession>